<proteinExistence type="predicted"/>
<dbReference type="eggNOG" id="KOG2775">
    <property type="taxonomic scope" value="Eukaryota"/>
</dbReference>
<dbReference type="OMA" id="EKSIGCE"/>
<gene>
    <name evidence="2" type="ORF">CRE_23833</name>
</gene>
<dbReference type="AlphaFoldDB" id="E3NSY7"/>
<evidence type="ECO:0000313" key="2">
    <source>
        <dbReference type="EMBL" id="EFO91083.1"/>
    </source>
</evidence>
<dbReference type="HOGENOM" id="CLU_2028849_0_0_1"/>
<organism evidence="3">
    <name type="scientific">Caenorhabditis remanei</name>
    <name type="common">Caenorhabditis vulgaris</name>
    <dbReference type="NCBI Taxonomy" id="31234"/>
    <lineage>
        <taxon>Eukaryota</taxon>
        <taxon>Metazoa</taxon>
        <taxon>Ecdysozoa</taxon>
        <taxon>Nematoda</taxon>
        <taxon>Chromadorea</taxon>
        <taxon>Rhabditida</taxon>
        <taxon>Rhabditina</taxon>
        <taxon>Rhabditomorpha</taxon>
        <taxon>Rhabditoidea</taxon>
        <taxon>Rhabditidae</taxon>
        <taxon>Peloderinae</taxon>
        <taxon>Caenorhabditis</taxon>
    </lineage>
</organism>
<reference evidence="2" key="1">
    <citation type="submission" date="2007-07" db="EMBL/GenBank/DDBJ databases">
        <title>PCAP assembly of the Caenorhabditis remanei genome.</title>
        <authorList>
            <consortium name="The Caenorhabditis remanei Sequencing Consortium"/>
            <person name="Wilson R.K."/>
        </authorList>
    </citation>
    <scope>NUCLEOTIDE SEQUENCE [LARGE SCALE GENOMIC DNA]</scope>
    <source>
        <strain evidence="2">PB4641</strain>
    </source>
</reference>
<feature type="compositionally biased region" description="Basic and acidic residues" evidence="1">
    <location>
        <begin position="87"/>
        <end position="122"/>
    </location>
</feature>
<accession>E3NSY7</accession>
<protein>
    <submittedName>
        <fullName evidence="2">Uncharacterized protein</fullName>
    </submittedName>
</protein>
<evidence type="ECO:0000313" key="3">
    <source>
        <dbReference type="Proteomes" id="UP000008281"/>
    </source>
</evidence>
<dbReference type="STRING" id="31234.E3NSY7"/>
<evidence type="ECO:0000256" key="1">
    <source>
        <dbReference type="SAM" id="MobiDB-lite"/>
    </source>
</evidence>
<dbReference type="InParanoid" id="E3NSY7"/>
<sequence>MPPANGKKGKKGGATKAAAPEEDFDAILAEMALADKQTAAKEPKAGNAKAGAKKGANGTAAPEVSKASWEAEIAAMKPIDEQFPDGKYPHSKDETPYYLKGKDGRVATDRESNEEKSIGCEL</sequence>
<keyword evidence="3" id="KW-1185">Reference proteome</keyword>
<feature type="compositionally biased region" description="Low complexity" evidence="1">
    <location>
        <begin position="45"/>
        <end position="62"/>
    </location>
</feature>
<feature type="region of interest" description="Disordered" evidence="1">
    <location>
        <begin position="78"/>
        <end position="122"/>
    </location>
</feature>
<dbReference type="EMBL" id="DS270076">
    <property type="protein sequence ID" value="EFO91083.1"/>
    <property type="molecule type" value="Genomic_DNA"/>
</dbReference>
<name>E3NSY7_CAERE</name>
<feature type="region of interest" description="Disordered" evidence="1">
    <location>
        <begin position="37"/>
        <end position="64"/>
    </location>
</feature>
<dbReference type="Proteomes" id="UP000008281">
    <property type="component" value="Unassembled WGS sequence"/>
</dbReference>
<dbReference type="OrthoDB" id="10068884at2759"/>